<reference evidence="4 5" key="1">
    <citation type="journal article" date="2014" name="Genome Announc.">
        <title>Draft Genome Sequence of Marine Flavobacterium Jejuia pallidilutea Strain 11shimoA1 and Pigmentation Mutants.</title>
        <authorList>
            <person name="Takatani N."/>
            <person name="Nakanishi M."/>
            <person name="Meirelles P."/>
            <person name="Mino S."/>
            <person name="Suda W."/>
            <person name="Oshima K."/>
            <person name="Hattori M."/>
            <person name="Ohkuma M."/>
            <person name="Hosokawa M."/>
            <person name="Miyashita K."/>
            <person name="Thompson F.L."/>
            <person name="Niwa A."/>
            <person name="Sawabe T."/>
            <person name="Sawabe T."/>
        </authorList>
    </citation>
    <scope>NUCLEOTIDE SEQUENCE [LARGE SCALE GENOMIC DNA]</scope>
    <source>
        <strain evidence="2 4">JCM 19301</strain>
        <strain evidence="3">JCM 19302</strain>
        <strain evidence="5">JCM19302</strain>
    </source>
</reference>
<dbReference type="AlphaFoldDB" id="A0A090VRN7"/>
<sequence length="77" mass="9275">MLLVAIFVMPLNTDAQNRKKDKKKKDKTETAAPVKKASEKDHCSFNQIEQKNGWPFYNLPRYYYWRSSNAYIRKRFK</sequence>
<proteinExistence type="predicted"/>
<evidence type="ECO:0000313" key="3">
    <source>
        <dbReference type="EMBL" id="GAL70938.1"/>
    </source>
</evidence>
<evidence type="ECO:0000313" key="2">
    <source>
        <dbReference type="EMBL" id="GAL67400.1"/>
    </source>
</evidence>
<dbReference type="Proteomes" id="UP000029641">
    <property type="component" value="Unassembled WGS sequence"/>
</dbReference>
<dbReference type="Proteomes" id="UP000029646">
    <property type="component" value="Unassembled WGS sequence"/>
</dbReference>
<evidence type="ECO:0000313" key="4">
    <source>
        <dbReference type="Proteomes" id="UP000029641"/>
    </source>
</evidence>
<name>A0A090VRN7_9FLAO</name>
<accession>A0A090VRN7</accession>
<gene>
    <name evidence="2" type="ORF">JCM19301_2752</name>
    <name evidence="3" type="ORF">JCM19302_2893</name>
</gene>
<evidence type="ECO:0000313" key="5">
    <source>
        <dbReference type="Proteomes" id="UP000029646"/>
    </source>
</evidence>
<feature type="region of interest" description="Disordered" evidence="1">
    <location>
        <begin position="16"/>
        <end position="38"/>
    </location>
</feature>
<dbReference type="EMBL" id="BBNS01000009">
    <property type="protein sequence ID" value="GAL70938.1"/>
    <property type="molecule type" value="Genomic_DNA"/>
</dbReference>
<comment type="caution">
    <text evidence="2">The sequence shown here is derived from an EMBL/GenBank/DDBJ whole genome shotgun (WGS) entry which is preliminary data.</text>
</comment>
<dbReference type="EMBL" id="BBNR01000009">
    <property type="protein sequence ID" value="GAL67400.1"/>
    <property type="molecule type" value="Genomic_DNA"/>
</dbReference>
<organism evidence="2 4">
    <name type="scientific">Jejuia pallidilutea</name>
    <dbReference type="NCBI Taxonomy" id="504487"/>
    <lineage>
        <taxon>Bacteria</taxon>
        <taxon>Pseudomonadati</taxon>
        <taxon>Bacteroidota</taxon>
        <taxon>Flavobacteriia</taxon>
        <taxon>Flavobacteriales</taxon>
        <taxon>Flavobacteriaceae</taxon>
        <taxon>Jejuia</taxon>
    </lineage>
</organism>
<protein>
    <submittedName>
        <fullName evidence="2">Uncharacterized protein</fullName>
    </submittedName>
</protein>
<evidence type="ECO:0000256" key="1">
    <source>
        <dbReference type="SAM" id="MobiDB-lite"/>
    </source>
</evidence>